<evidence type="ECO:0000256" key="8">
    <source>
        <dbReference type="SAM" id="Phobius"/>
    </source>
</evidence>
<feature type="transmembrane region" description="Helical" evidence="8">
    <location>
        <begin position="116"/>
        <end position="134"/>
    </location>
</feature>
<dbReference type="EMBL" id="CADCVT010000227">
    <property type="protein sequence ID" value="CAA9506780.1"/>
    <property type="molecule type" value="Genomic_DNA"/>
</dbReference>
<evidence type="ECO:0000256" key="4">
    <source>
        <dbReference type="ARBA" id="ARBA00022679"/>
    </source>
</evidence>
<proteinExistence type="predicted"/>
<keyword evidence="6 8" id="KW-1133">Transmembrane helix</keyword>
<evidence type="ECO:0000256" key="1">
    <source>
        <dbReference type="ARBA" id="ARBA00004651"/>
    </source>
</evidence>
<feature type="transmembrane region" description="Helical" evidence="8">
    <location>
        <begin position="203"/>
        <end position="223"/>
    </location>
</feature>
<feature type="transmembrane region" description="Helical" evidence="8">
    <location>
        <begin position="141"/>
        <end position="158"/>
    </location>
</feature>
<dbReference type="GO" id="GO:0005886">
    <property type="term" value="C:plasma membrane"/>
    <property type="evidence" value="ECO:0007669"/>
    <property type="project" value="UniProtKB-SubCell"/>
</dbReference>
<dbReference type="GO" id="GO:0016763">
    <property type="term" value="F:pentosyltransferase activity"/>
    <property type="evidence" value="ECO:0007669"/>
    <property type="project" value="TreeGrafter"/>
</dbReference>
<organism evidence="9">
    <name type="scientific">uncultured Solirubrobacteraceae bacterium</name>
    <dbReference type="NCBI Taxonomy" id="1162706"/>
    <lineage>
        <taxon>Bacteria</taxon>
        <taxon>Bacillati</taxon>
        <taxon>Actinomycetota</taxon>
        <taxon>Thermoleophilia</taxon>
        <taxon>Solirubrobacterales</taxon>
        <taxon>Solirubrobacteraceae</taxon>
        <taxon>environmental samples</taxon>
    </lineage>
</organism>
<evidence type="ECO:0000256" key="3">
    <source>
        <dbReference type="ARBA" id="ARBA00022676"/>
    </source>
</evidence>
<keyword evidence="7 8" id="KW-0472">Membrane</keyword>
<dbReference type="PANTHER" id="PTHR33908:SF11">
    <property type="entry name" value="MEMBRANE PROTEIN"/>
    <property type="match status" value="1"/>
</dbReference>
<keyword evidence="5 8" id="KW-0812">Transmembrane</keyword>
<dbReference type="PANTHER" id="PTHR33908">
    <property type="entry name" value="MANNOSYLTRANSFERASE YKCB-RELATED"/>
    <property type="match status" value="1"/>
</dbReference>
<keyword evidence="2" id="KW-1003">Cell membrane</keyword>
<feature type="transmembrane region" description="Helical" evidence="8">
    <location>
        <begin position="90"/>
        <end position="110"/>
    </location>
</feature>
<accession>A0A6J4SVQ9</accession>
<feature type="transmembrane region" description="Helical" evidence="8">
    <location>
        <begin position="358"/>
        <end position="377"/>
    </location>
</feature>
<dbReference type="GO" id="GO:0009103">
    <property type="term" value="P:lipopolysaccharide biosynthetic process"/>
    <property type="evidence" value="ECO:0007669"/>
    <property type="project" value="UniProtKB-ARBA"/>
</dbReference>
<evidence type="ECO:0000256" key="5">
    <source>
        <dbReference type="ARBA" id="ARBA00022692"/>
    </source>
</evidence>
<feature type="transmembrane region" description="Helical" evidence="8">
    <location>
        <begin position="332"/>
        <end position="351"/>
    </location>
</feature>
<feature type="transmembrane region" description="Helical" evidence="8">
    <location>
        <begin position="170"/>
        <end position="196"/>
    </location>
</feature>
<reference evidence="9" key="1">
    <citation type="submission" date="2020-02" db="EMBL/GenBank/DDBJ databases">
        <authorList>
            <person name="Meier V. D."/>
        </authorList>
    </citation>
    <scope>NUCLEOTIDE SEQUENCE</scope>
    <source>
        <strain evidence="9">AVDCRST_MAG85</strain>
    </source>
</reference>
<evidence type="ECO:0000256" key="7">
    <source>
        <dbReference type="ARBA" id="ARBA00023136"/>
    </source>
</evidence>
<evidence type="ECO:0000313" key="9">
    <source>
        <dbReference type="EMBL" id="CAA9506780.1"/>
    </source>
</evidence>
<dbReference type="InterPro" id="IPR050297">
    <property type="entry name" value="LipidA_mod_glycosyltrf_83"/>
</dbReference>
<gene>
    <name evidence="9" type="ORF">AVDCRST_MAG85-2085</name>
</gene>
<dbReference type="AlphaFoldDB" id="A0A6J4SVQ9"/>
<protein>
    <submittedName>
        <fullName evidence="9">Uncharacterized protein</fullName>
    </submittedName>
</protein>
<keyword evidence="4" id="KW-0808">Transferase</keyword>
<name>A0A6J4SVQ9_9ACTN</name>
<feature type="transmembrane region" description="Helical" evidence="8">
    <location>
        <begin position="6"/>
        <end position="27"/>
    </location>
</feature>
<comment type="subcellular location">
    <subcellularLocation>
        <location evidence="1">Cell membrane</location>
        <topology evidence="1">Multi-pass membrane protein</topology>
    </subcellularLocation>
</comment>
<keyword evidence="3" id="KW-0328">Glycosyltransferase</keyword>
<evidence type="ECO:0000256" key="2">
    <source>
        <dbReference type="ARBA" id="ARBA00022475"/>
    </source>
</evidence>
<evidence type="ECO:0000256" key="6">
    <source>
        <dbReference type="ARBA" id="ARBA00022989"/>
    </source>
</evidence>
<sequence length="406" mass="44035">MRPPGFAVALGLIALVGLAVRVAYALLTKDWQELQGDALSYHLTGQYLADGEGWRRPEVDLPTAEFPPAQSTLLGAATLFGLGGVFEQKLLLCVVGAVTVALIGLVGRAAAGSERVGLIAAAIAALYPPLWVMSGTLLGETLYGLLLVSSLLAAYAAWREATTRRFAVLGALIALAALARGEALGLVVLVLLPLAWRARRRAALPLAVAGVAAFALVLTPWTVRNLATFEKPVLISNNANGVWVGANCERTYFTEEIGSWRFDCYGERPEGDESEQFSEYRRRGMEYLRDHLGRWPRVVAARVGRLYDVYRPWDQGVFFAGIEGRHPRATKMALLAYWTLIPFAIAGAVLLRRRARPLLILLAPIALVSLVAIATYGVTRFRFAAEPSFVVLGAVAVDALLSRVRR</sequence>